<protein>
    <recommendedName>
        <fullName evidence="6">Fibronectin type-III domain-containing protein</fullName>
    </recommendedName>
</protein>
<dbReference type="PANTHER" id="PTHR46130">
    <property type="entry name" value="LAMGL DOMAIN-CONTAINING PROTEIN"/>
    <property type="match status" value="1"/>
</dbReference>
<evidence type="ECO:0008006" key="6">
    <source>
        <dbReference type="Google" id="ProtNLM"/>
    </source>
</evidence>
<name>A0ABN9DXI0_9NEOB</name>
<gene>
    <name evidence="4" type="ORF">SPARVUS_LOCUS8708363</name>
</gene>
<dbReference type="InterPro" id="IPR003961">
    <property type="entry name" value="FN3_dom"/>
</dbReference>
<sequence>MEVTPGQKYQYQVQAVTGSVAGEPSPVLCHTHGAPFCGDGEVNEESGEECDDGALQNGDGCSQKCQLEPNYKCT</sequence>
<keyword evidence="3" id="KW-1015">Disulfide bond</keyword>
<comment type="caution">
    <text evidence="4">The sequence shown here is derived from an EMBL/GenBank/DDBJ whole genome shotgun (WGS) entry which is preliminary data.</text>
</comment>
<dbReference type="Proteomes" id="UP001162483">
    <property type="component" value="Unassembled WGS sequence"/>
</dbReference>
<evidence type="ECO:0000256" key="1">
    <source>
        <dbReference type="ARBA" id="ARBA00022729"/>
    </source>
</evidence>
<dbReference type="InterPro" id="IPR011936">
    <property type="entry name" value="Myxo_disulph_rpt"/>
</dbReference>
<dbReference type="Pfam" id="PF13948">
    <property type="entry name" value="DUF4215"/>
    <property type="match status" value="1"/>
</dbReference>
<evidence type="ECO:0000256" key="2">
    <source>
        <dbReference type="ARBA" id="ARBA00022737"/>
    </source>
</evidence>
<keyword evidence="2" id="KW-0677">Repeat</keyword>
<keyword evidence="1" id="KW-0732">Signal</keyword>
<reference evidence="4" key="1">
    <citation type="submission" date="2023-05" db="EMBL/GenBank/DDBJ databases">
        <authorList>
            <person name="Stuckert A."/>
        </authorList>
    </citation>
    <scope>NUCLEOTIDE SEQUENCE</scope>
</reference>
<evidence type="ECO:0000256" key="3">
    <source>
        <dbReference type="ARBA" id="ARBA00023157"/>
    </source>
</evidence>
<feature type="non-terminal residue" evidence="4">
    <location>
        <position position="74"/>
    </location>
</feature>
<proteinExistence type="predicted"/>
<accession>A0ABN9DXI0</accession>
<dbReference type="EMBL" id="CATNWA010014913">
    <property type="protein sequence ID" value="CAI9577360.1"/>
    <property type="molecule type" value="Genomic_DNA"/>
</dbReference>
<evidence type="ECO:0000313" key="4">
    <source>
        <dbReference type="EMBL" id="CAI9577360.1"/>
    </source>
</evidence>
<dbReference type="InterPro" id="IPR043543">
    <property type="entry name" value="PAPPA/PAPPA2"/>
</dbReference>
<dbReference type="CDD" id="cd00063">
    <property type="entry name" value="FN3"/>
    <property type="match status" value="1"/>
</dbReference>
<organism evidence="4 5">
    <name type="scientific">Staurois parvus</name>
    <dbReference type="NCBI Taxonomy" id="386267"/>
    <lineage>
        <taxon>Eukaryota</taxon>
        <taxon>Metazoa</taxon>
        <taxon>Chordata</taxon>
        <taxon>Craniata</taxon>
        <taxon>Vertebrata</taxon>
        <taxon>Euteleostomi</taxon>
        <taxon>Amphibia</taxon>
        <taxon>Batrachia</taxon>
        <taxon>Anura</taxon>
        <taxon>Neobatrachia</taxon>
        <taxon>Ranoidea</taxon>
        <taxon>Ranidae</taxon>
        <taxon>Staurois</taxon>
    </lineage>
</organism>
<dbReference type="NCBIfam" id="TIGR02232">
    <property type="entry name" value="myxo_disulf_rpt"/>
    <property type="match status" value="1"/>
</dbReference>
<dbReference type="PANTHER" id="PTHR46130:SF1">
    <property type="entry name" value="PAPPALYSIN-2"/>
    <property type="match status" value="1"/>
</dbReference>
<evidence type="ECO:0000313" key="5">
    <source>
        <dbReference type="Proteomes" id="UP001162483"/>
    </source>
</evidence>
<keyword evidence="5" id="KW-1185">Reference proteome</keyword>